<evidence type="ECO:0000313" key="11">
    <source>
        <dbReference type="EMBL" id="RIY39654.1"/>
    </source>
</evidence>
<comment type="similarity">
    <text evidence="8 9">Belongs to the TRAP transporter small permease family.</text>
</comment>
<evidence type="ECO:0000256" key="3">
    <source>
        <dbReference type="ARBA" id="ARBA00022475"/>
    </source>
</evidence>
<dbReference type="InterPro" id="IPR007387">
    <property type="entry name" value="TRAP_DctQ"/>
</dbReference>
<evidence type="ECO:0000256" key="1">
    <source>
        <dbReference type="ARBA" id="ARBA00004429"/>
    </source>
</evidence>
<reference evidence="11 12" key="1">
    <citation type="submission" date="2017-08" db="EMBL/GenBank/DDBJ databases">
        <title>Pusillimonas indicus sp. nov., a member of the family Alcaligenaceae isolated from surface seawater.</title>
        <authorList>
            <person name="Li J."/>
        </authorList>
    </citation>
    <scope>NUCLEOTIDE SEQUENCE [LARGE SCALE GENOMIC DNA]</scope>
    <source>
        <strain evidence="11 12">L52-1-41</strain>
    </source>
</reference>
<evidence type="ECO:0000256" key="4">
    <source>
        <dbReference type="ARBA" id="ARBA00022519"/>
    </source>
</evidence>
<evidence type="ECO:0000256" key="6">
    <source>
        <dbReference type="ARBA" id="ARBA00022989"/>
    </source>
</evidence>
<feature type="transmembrane region" description="Helical" evidence="9">
    <location>
        <begin position="136"/>
        <end position="158"/>
    </location>
</feature>
<feature type="transmembrane region" description="Helical" evidence="9">
    <location>
        <begin position="55"/>
        <end position="73"/>
    </location>
</feature>
<feature type="domain" description="Tripartite ATP-independent periplasmic transporters DctQ component" evidence="10">
    <location>
        <begin position="34"/>
        <end position="161"/>
    </location>
</feature>
<comment type="caution">
    <text evidence="11">The sequence shown here is derived from an EMBL/GenBank/DDBJ whole genome shotgun (WGS) entry which is preliminary data.</text>
</comment>
<comment type="function">
    <text evidence="9">Part of the tripartite ATP-independent periplasmic (TRAP) transport system.</text>
</comment>
<evidence type="ECO:0000256" key="2">
    <source>
        <dbReference type="ARBA" id="ARBA00022448"/>
    </source>
</evidence>
<proteinExistence type="inferred from homology"/>
<organism evidence="11 12">
    <name type="scientific">Neopusillimonas maritima</name>
    <dbReference type="NCBI Taxonomy" id="2026239"/>
    <lineage>
        <taxon>Bacteria</taxon>
        <taxon>Pseudomonadati</taxon>
        <taxon>Pseudomonadota</taxon>
        <taxon>Betaproteobacteria</taxon>
        <taxon>Burkholderiales</taxon>
        <taxon>Alcaligenaceae</taxon>
        <taxon>Neopusillimonas</taxon>
    </lineage>
</organism>
<evidence type="ECO:0000256" key="5">
    <source>
        <dbReference type="ARBA" id="ARBA00022692"/>
    </source>
</evidence>
<dbReference type="Proteomes" id="UP000266206">
    <property type="component" value="Unassembled WGS sequence"/>
</dbReference>
<dbReference type="AlphaFoldDB" id="A0A3A1YTD3"/>
<keyword evidence="2 9" id="KW-0813">Transport</keyword>
<evidence type="ECO:0000313" key="12">
    <source>
        <dbReference type="Proteomes" id="UP000266206"/>
    </source>
</evidence>
<keyword evidence="7 9" id="KW-0472">Membrane</keyword>
<dbReference type="EMBL" id="NQYH01000014">
    <property type="protein sequence ID" value="RIY39654.1"/>
    <property type="molecule type" value="Genomic_DNA"/>
</dbReference>
<dbReference type="GO" id="GO:0022857">
    <property type="term" value="F:transmembrane transporter activity"/>
    <property type="evidence" value="ECO:0007669"/>
    <property type="project" value="UniProtKB-UniRule"/>
</dbReference>
<name>A0A3A1YTD3_9BURK</name>
<dbReference type="Pfam" id="PF04290">
    <property type="entry name" value="DctQ"/>
    <property type="match status" value="1"/>
</dbReference>
<accession>A0A3A1YTD3</accession>
<gene>
    <name evidence="11" type="ORF">CJP73_13675</name>
</gene>
<feature type="transmembrane region" description="Helical" evidence="9">
    <location>
        <begin position="12"/>
        <end position="35"/>
    </location>
</feature>
<evidence type="ECO:0000259" key="10">
    <source>
        <dbReference type="Pfam" id="PF04290"/>
    </source>
</evidence>
<evidence type="ECO:0000256" key="7">
    <source>
        <dbReference type="ARBA" id="ARBA00023136"/>
    </source>
</evidence>
<keyword evidence="6 9" id="KW-1133">Transmembrane helix</keyword>
<comment type="subcellular location">
    <subcellularLocation>
        <location evidence="1 9">Cell inner membrane</location>
        <topology evidence="1 9">Multi-pass membrane protein</topology>
    </subcellularLocation>
</comment>
<keyword evidence="4 9" id="KW-0997">Cell inner membrane</keyword>
<sequence>MALNAAERVYDAVGAIARWLCLLAGVVLLVVMGFATCFDVIGRNFGMGIPGIWEAVTLAMRWMIGLALPFAFWQGSHITVELFTDALPARLKQFVIVVSAFVTLAVVALLAWQITARMLNVRGYGGVTSDLGLPTYFDWVPLAVGPLLSVPVLLCLFWRELVRLFDQGRSVSANGSPS</sequence>
<dbReference type="PANTHER" id="PTHR35011">
    <property type="entry name" value="2,3-DIKETO-L-GULONATE TRAP TRANSPORTER SMALL PERMEASE PROTEIN YIAM"/>
    <property type="match status" value="1"/>
</dbReference>
<dbReference type="GO" id="GO:0005886">
    <property type="term" value="C:plasma membrane"/>
    <property type="evidence" value="ECO:0007669"/>
    <property type="project" value="UniProtKB-SubCell"/>
</dbReference>
<protein>
    <recommendedName>
        <fullName evidence="9">TRAP transporter small permease protein</fullName>
    </recommendedName>
</protein>
<dbReference type="RefSeq" id="WP_119516805.1">
    <property type="nucleotide sequence ID" value="NZ_NQYH01000014.1"/>
</dbReference>
<dbReference type="OrthoDB" id="6183232at2"/>
<keyword evidence="3" id="KW-1003">Cell membrane</keyword>
<comment type="subunit">
    <text evidence="9">The complex comprises the extracytoplasmic solute receptor protein and the two transmembrane proteins.</text>
</comment>
<dbReference type="InterPro" id="IPR055348">
    <property type="entry name" value="DctQ"/>
</dbReference>
<evidence type="ECO:0000256" key="8">
    <source>
        <dbReference type="ARBA" id="ARBA00038436"/>
    </source>
</evidence>
<keyword evidence="5 9" id="KW-0812">Transmembrane</keyword>
<evidence type="ECO:0000256" key="9">
    <source>
        <dbReference type="RuleBase" id="RU369079"/>
    </source>
</evidence>
<feature type="transmembrane region" description="Helical" evidence="9">
    <location>
        <begin position="94"/>
        <end position="116"/>
    </location>
</feature>